<keyword evidence="1" id="KW-1133">Transmembrane helix</keyword>
<evidence type="ECO:0000313" key="3">
    <source>
        <dbReference type="Proteomes" id="UP001196915"/>
    </source>
</evidence>
<reference evidence="2" key="1">
    <citation type="submission" date="2021-06" db="EMBL/GenBank/DDBJ databases">
        <title>A collection of bacterial strains from the Burkholderia cepacia Research Laboratory and Repository.</title>
        <authorList>
            <person name="Lipuma J."/>
            <person name="Spilker T."/>
        </authorList>
    </citation>
    <scope>NUCLEOTIDE SEQUENCE</scope>
    <source>
        <strain evidence="2">AU37435</strain>
    </source>
</reference>
<feature type="transmembrane region" description="Helical" evidence="1">
    <location>
        <begin position="59"/>
        <end position="84"/>
    </location>
</feature>
<sequence length="92" mass="10255">MKRFFLWLGVTLLLTIPAFFVLTRIDPLMDWLYSGSGWDTLAPLFRISNAVGSEGHENVIVNVLLLASFLLAGLIGVVAVRLIFRRSRNPPA</sequence>
<evidence type="ECO:0000313" key="2">
    <source>
        <dbReference type="EMBL" id="MBU9357494.1"/>
    </source>
</evidence>
<keyword evidence="1" id="KW-0812">Transmembrane</keyword>
<proteinExistence type="predicted"/>
<dbReference type="EMBL" id="JAHPMX010000006">
    <property type="protein sequence ID" value="MBU9357494.1"/>
    <property type="molecule type" value="Genomic_DNA"/>
</dbReference>
<dbReference type="AlphaFoldDB" id="A0AAP2MP94"/>
<dbReference type="RefSeq" id="WP_217078416.1">
    <property type="nucleotide sequence ID" value="NZ_JAHPMX010000006.1"/>
</dbReference>
<evidence type="ECO:0000256" key="1">
    <source>
        <dbReference type="SAM" id="Phobius"/>
    </source>
</evidence>
<organism evidence="2 3">
    <name type="scientific">Burkholderia multivorans</name>
    <dbReference type="NCBI Taxonomy" id="87883"/>
    <lineage>
        <taxon>Bacteria</taxon>
        <taxon>Pseudomonadati</taxon>
        <taxon>Pseudomonadota</taxon>
        <taxon>Betaproteobacteria</taxon>
        <taxon>Burkholderiales</taxon>
        <taxon>Burkholderiaceae</taxon>
        <taxon>Burkholderia</taxon>
        <taxon>Burkholderia cepacia complex</taxon>
    </lineage>
</organism>
<name>A0AAP2MP94_9BURK</name>
<dbReference type="Proteomes" id="UP001196915">
    <property type="component" value="Unassembled WGS sequence"/>
</dbReference>
<comment type="caution">
    <text evidence="2">The sequence shown here is derived from an EMBL/GenBank/DDBJ whole genome shotgun (WGS) entry which is preliminary data.</text>
</comment>
<gene>
    <name evidence="2" type="ORF">KTE52_14265</name>
</gene>
<accession>A0AAP2MP94</accession>
<protein>
    <submittedName>
        <fullName evidence="2">Uncharacterized protein</fullName>
    </submittedName>
</protein>
<keyword evidence="1" id="KW-0472">Membrane</keyword>